<keyword evidence="1" id="KW-0812">Transmembrane</keyword>
<comment type="caution">
    <text evidence="2">The sequence shown here is derived from an EMBL/GenBank/DDBJ whole genome shotgun (WGS) entry which is preliminary data.</text>
</comment>
<evidence type="ECO:0000256" key="1">
    <source>
        <dbReference type="SAM" id="Phobius"/>
    </source>
</evidence>
<feature type="transmembrane region" description="Helical" evidence="1">
    <location>
        <begin position="6"/>
        <end position="25"/>
    </location>
</feature>
<evidence type="ECO:0000313" key="2">
    <source>
        <dbReference type="EMBL" id="RXH84770.1"/>
    </source>
</evidence>
<organism evidence="2 3">
    <name type="scientific">Malus domestica</name>
    <name type="common">Apple</name>
    <name type="synonym">Pyrus malus</name>
    <dbReference type="NCBI Taxonomy" id="3750"/>
    <lineage>
        <taxon>Eukaryota</taxon>
        <taxon>Viridiplantae</taxon>
        <taxon>Streptophyta</taxon>
        <taxon>Embryophyta</taxon>
        <taxon>Tracheophyta</taxon>
        <taxon>Spermatophyta</taxon>
        <taxon>Magnoliopsida</taxon>
        <taxon>eudicotyledons</taxon>
        <taxon>Gunneridae</taxon>
        <taxon>Pentapetalae</taxon>
        <taxon>rosids</taxon>
        <taxon>fabids</taxon>
        <taxon>Rosales</taxon>
        <taxon>Rosaceae</taxon>
        <taxon>Amygdaloideae</taxon>
        <taxon>Maleae</taxon>
        <taxon>Malus</taxon>
    </lineage>
</organism>
<protein>
    <submittedName>
        <fullName evidence="2">Uncharacterized protein</fullName>
    </submittedName>
</protein>
<reference evidence="2 3" key="1">
    <citation type="submission" date="2018-10" db="EMBL/GenBank/DDBJ databases">
        <title>A high-quality apple genome assembly.</title>
        <authorList>
            <person name="Hu J."/>
        </authorList>
    </citation>
    <scope>NUCLEOTIDE SEQUENCE [LARGE SCALE GENOMIC DNA]</scope>
    <source>
        <strain evidence="3">cv. HFTH1</strain>
        <tissue evidence="2">Young leaf</tissue>
    </source>
</reference>
<name>A0A498IND7_MALDO</name>
<keyword evidence="1" id="KW-0472">Membrane</keyword>
<dbReference type="EMBL" id="RDQH01000337">
    <property type="protein sequence ID" value="RXH84770.1"/>
    <property type="molecule type" value="Genomic_DNA"/>
</dbReference>
<dbReference type="Proteomes" id="UP000290289">
    <property type="component" value="Chromosome 11"/>
</dbReference>
<proteinExistence type="predicted"/>
<dbReference type="AlphaFoldDB" id="A0A498IND7"/>
<gene>
    <name evidence="2" type="ORF">DVH24_033054</name>
</gene>
<accession>A0A498IND7</accession>
<keyword evidence="3" id="KW-1185">Reference proteome</keyword>
<evidence type="ECO:0000313" key="3">
    <source>
        <dbReference type="Proteomes" id="UP000290289"/>
    </source>
</evidence>
<sequence length="59" mass="6573">MVSNSSTFVYVFIYDLAVLLSHINLKVFVIERYGATKIPNLLGDDSFVLSSCYSSTYGL</sequence>
<keyword evidence="1" id="KW-1133">Transmembrane helix</keyword>